<dbReference type="PANTHER" id="PTHR39321:SF3">
    <property type="entry name" value="PHOSPHOPANTETHEINE ADENYLYLTRANSFERASE"/>
    <property type="match status" value="1"/>
</dbReference>
<evidence type="ECO:0000256" key="10">
    <source>
        <dbReference type="ARBA" id="ARBA00048721"/>
    </source>
</evidence>
<comment type="caution">
    <text evidence="13">The sequence shown here is derived from an EMBL/GenBank/DDBJ whole genome shotgun (WGS) entry which is preliminary data.</text>
</comment>
<keyword evidence="6 11" id="KW-0548">Nucleotidyltransferase</keyword>
<comment type="catalytic activity">
    <reaction evidence="10 11">
        <text>nicotinate beta-D-ribonucleotide + ATP + H(+) = deamido-NAD(+) + diphosphate</text>
        <dbReference type="Rhea" id="RHEA:22860"/>
        <dbReference type="ChEBI" id="CHEBI:15378"/>
        <dbReference type="ChEBI" id="CHEBI:30616"/>
        <dbReference type="ChEBI" id="CHEBI:33019"/>
        <dbReference type="ChEBI" id="CHEBI:57502"/>
        <dbReference type="ChEBI" id="CHEBI:58437"/>
        <dbReference type="EC" id="2.7.7.18"/>
    </reaction>
</comment>
<comment type="pathway">
    <text evidence="2 11">Cofactor biosynthesis; NAD(+) biosynthesis; deamido-NAD(+) from nicotinate D-ribonucleotide: step 1/1.</text>
</comment>
<reference evidence="14" key="1">
    <citation type="submission" date="2017-05" db="EMBL/GenBank/DDBJ databases">
        <authorList>
            <person name="Sharma S."/>
            <person name="Sidhu C."/>
            <person name="Pinnaka A.K."/>
        </authorList>
    </citation>
    <scope>NUCLEOTIDE SEQUENCE [LARGE SCALE GENOMIC DNA]</scope>
    <source>
        <strain evidence="14">AK93</strain>
    </source>
</reference>
<dbReference type="GO" id="GO:0005524">
    <property type="term" value="F:ATP binding"/>
    <property type="evidence" value="ECO:0007669"/>
    <property type="project" value="UniProtKB-KW"/>
</dbReference>
<keyword evidence="8 11" id="KW-0067">ATP-binding</keyword>
<evidence type="ECO:0000256" key="1">
    <source>
        <dbReference type="ARBA" id="ARBA00002324"/>
    </source>
</evidence>
<evidence type="ECO:0000259" key="12">
    <source>
        <dbReference type="Pfam" id="PF01467"/>
    </source>
</evidence>
<evidence type="ECO:0000256" key="8">
    <source>
        <dbReference type="ARBA" id="ARBA00022840"/>
    </source>
</evidence>
<evidence type="ECO:0000256" key="2">
    <source>
        <dbReference type="ARBA" id="ARBA00005019"/>
    </source>
</evidence>
<dbReference type="Gene3D" id="3.40.50.620">
    <property type="entry name" value="HUPs"/>
    <property type="match status" value="1"/>
</dbReference>
<dbReference type="NCBIfam" id="NF000839">
    <property type="entry name" value="PRK00071.1-1"/>
    <property type="match status" value="1"/>
</dbReference>
<keyword evidence="4 11" id="KW-0662">Pyridine nucleotide biosynthesis</keyword>
<dbReference type="SUPFAM" id="SSF52374">
    <property type="entry name" value="Nucleotidylyl transferase"/>
    <property type="match status" value="1"/>
</dbReference>
<evidence type="ECO:0000256" key="9">
    <source>
        <dbReference type="ARBA" id="ARBA00023027"/>
    </source>
</evidence>
<organism evidence="13 14">
    <name type="scientific">Alkalilimnicola ehrlichii</name>
    <dbReference type="NCBI Taxonomy" id="351052"/>
    <lineage>
        <taxon>Bacteria</taxon>
        <taxon>Pseudomonadati</taxon>
        <taxon>Pseudomonadota</taxon>
        <taxon>Gammaproteobacteria</taxon>
        <taxon>Chromatiales</taxon>
        <taxon>Ectothiorhodospiraceae</taxon>
        <taxon>Alkalilimnicola</taxon>
    </lineage>
</organism>
<feature type="domain" description="Cytidyltransferase-like" evidence="12">
    <location>
        <begin position="14"/>
        <end position="191"/>
    </location>
</feature>
<proteinExistence type="inferred from homology"/>
<dbReference type="NCBIfam" id="TIGR00125">
    <property type="entry name" value="cyt_tran_rel"/>
    <property type="match status" value="1"/>
</dbReference>
<dbReference type="InterPro" id="IPR005248">
    <property type="entry name" value="NadD/NMNAT"/>
</dbReference>
<protein>
    <recommendedName>
        <fullName evidence="11">Probable nicotinate-nucleotide adenylyltransferase</fullName>
        <ecNumber evidence="11">2.7.7.18</ecNumber>
    </recommendedName>
    <alternativeName>
        <fullName evidence="11">Deamido-NAD(+) diphosphorylase</fullName>
    </alternativeName>
    <alternativeName>
        <fullName evidence="11">Deamido-NAD(+) pyrophosphorylase</fullName>
    </alternativeName>
    <alternativeName>
        <fullName evidence="11">Nicotinate mononucleotide adenylyltransferase</fullName>
        <shortName evidence="11">NaMN adenylyltransferase</shortName>
    </alternativeName>
</protein>
<evidence type="ECO:0000313" key="13">
    <source>
        <dbReference type="EMBL" id="RFA37851.1"/>
    </source>
</evidence>
<dbReference type="InterPro" id="IPR014729">
    <property type="entry name" value="Rossmann-like_a/b/a_fold"/>
</dbReference>
<dbReference type="NCBIfam" id="NF000840">
    <property type="entry name" value="PRK00071.1-3"/>
    <property type="match status" value="1"/>
</dbReference>
<dbReference type="Proteomes" id="UP000256763">
    <property type="component" value="Unassembled WGS sequence"/>
</dbReference>
<dbReference type="HAMAP" id="MF_00244">
    <property type="entry name" value="NaMN_adenylyltr"/>
    <property type="match status" value="1"/>
</dbReference>
<accession>A0A3E0X0B3</accession>
<evidence type="ECO:0000313" key="14">
    <source>
        <dbReference type="Proteomes" id="UP000256763"/>
    </source>
</evidence>
<keyword evidence="9 11" id="KW-0520">NAD</keyword>
<evidence type="ECO:0000256" key="4">
    <source>
        <dbReference type="ARBA" id="ARBA00022642"/>
    </source>
</evidence>
<evidence type="ECO:0000256" key="11">
    <source>
        <dbReference type="HAMAP-Rule" id="MF_00244"/>
    </source>
</evidence>
<comment type="similarity">
    <text evidence="3 11">Belongs to the NadD family.</text>
</comment>
<dbReference type="UniPathway" id="UPA00253">
    <property type="reaction ID" value="UER00332"/>
</dbReference>
<keyword evidence="5 11" id="KW-0808">Transferase</keyword>
<dbReference type="PANTHER" id="PTHR39321">
    <property type="entry name" value="NICOTINATE-NUCLEOTIDE ADENYLYLTRANSFERASE-RELATED"/>
    <property type="match status" value="1"/>
</dbReference>
<dbReference type="NCBIfam" id="TIGR00482">
    <property type="entry name" value="nicotinate (nicotinamide) nucleotide adenylyltransferase"/>
    <property type="match status" value="1"/>
</dbReference>
<gene>
    <name evidence="11" type="primary">nadD</name>
    <name evidence="13" type="ORF">CAL65_07910</name>
</gene>
<dbReference type="GO" id="GO:0004515">
    <property type="term" value="F:nicotinate-nucleotide adenylyltransferase activity"/>
    <property type="evidence" value="ECO:0007669"/>
    <property type="project" value="UniProtKB-UniRule"/>
</dbReference>
<dbReference type="InterPro" id="IPR004821">
    <property type="entry name" value="Cyt_trans-like"/>
</dbReference>
<dbReference type="EC" id="2.7.7.18" evidence="11"/>
<name>A0A3E0X0B3_9GAMM</name>
<dbReference type="Pfam" id="PF01467">
    <property type="entry name" value="CTP_transf_like"/>
    <property type="match status" value="1"/>
</dbReference>
<dbReference type="AlphaFoldDB" id="A0A3E0X0B3"/>
<keyword evidence="7 11" id="KW-0547">Nucleotide-binding</keyword>
<evidence type="ECO:0000256" key="5">
    <source>
        <dbReference type="ARBA" id="ARBA00022679"/>
    </source>
</evidence>
<evidence type="ECO:0000256" key="3">
    <source>
        <dbReference type="ARBA" id="ARBA00009014"/>
    </source>
</evidence>
<comment type="function">
    <text evidence="1 11">Catalyzes the reversible adenylation of nicotinate mononucleotide (NaMN) to nicotinic acid adenine dinucleotide (NaAD).</text>
</comment>
<sequence>MSNNSATLEPPIGVFGGTFDPVHLAHLRMALEVWETVGLAEVRLVPCQIPPHRDTPQLSAEQRLALLRAGSEVCPAFRVDTRELERPGPSYMADTLASLRAELPHTPLCLILGMDAFAGLPRWHRWRELAEYAHIIVMERPGSELPVTGELAEWLAPRQVEDVAALRQALNGRVFRLAVTQLDISATQIRALLNERRSIQFLVPEPVWHLIREQGLYGYGEA</sequence>
<dbReference type="GO" id="GO:0009435">
    <property type="term" value="P:NAD+ biosynthetic process"/>
    <property type="evidence" value="ECO:0007669"/>
    <property type="project" value="UniProtKB-UniRule"/>
</dbReference>
<dbReference type="CDD" id="cd02165">
    <property type="entry name" value="NMNAT"/>
    <property type="match status" value="1"/>
</dbReference>
<evidence type="ECO:0000256" key="6">
    <source>
        <dbReference type="ARBA" id="ARBA00022695"/>
    </source>
</evidence>
<evidence type="ECO:0000256" key="7">
    <source>
        <dbReference type="ARBA" id="ARBA00022741"/>
    </source>
</evidence>
<keyword evidence="14" id="KW-1185">Reference proteome</keyword>
<dbReference type="EMBL" id="NFZW01000006">
    <property type="protein sequence ID" value="RFA37851.1"/>
    <property type="molecule type" value="Genomic_DNA"/>
</dbReference>